<dbReference type="Proteomes" id="UP000250257">
    <property type="component" value="Unassembled WGS sequence"/>
</dbReference>
<dbReference type="GO" id="GO:1902815">
    <property type="term" value="P:N,N'-diacetylchitobiose import"/>
    <property type="evidence" value="ECO:0007669"/>
    <property type="project" value="TreeGrafter"/>
</dbReference>
<dbReference type="PANTHER" id="PTHR33989:SF4">
    <property type="entry name" value="PTS SYSTEM N,N'-DIACETYLCHITOBIOSE-SPECIFIC EIIC COMPONENT"/>
    <property type="match status" value="1"/>
</dbReference>
<protein>
    <submittedName>
        <fullName evidence="2">PTS system oligo-beta-mannoside-specific EIIC component</fullName>
    </submittedName>
</protein>
<reference evidence="2 3" key="1">
    <citation type="submission" date="2018-06" db="EMBL/GenBank/DDBJ databases">
        <authorList>
            <consortium name="Pathogen Informatics"/>
            <person name="Doyle S."/>
        </authorList>
    </citation>
    <scope>NUCLEOTIDE SEQUENCE [LARGE SCALE GENOMIC DNA]</scope>
    <source>
        <strain evidence="2 3">NCTC13940</strain>
    </source>
</reference>
<gene>
    <name evidence="2" type="primary">gmuC_7</name>
    <name evidence="2" type="ORF">NCTC13940_02128</name>
</gene>
<feature type="transmembrane region" description="Helical" evidence="1">
    <location>
        <begin position="34"/>
        <end position="57"/>
    </location>
</feature>
<dbReference type="GO" id="GO:0005886">
    <property type="term" value="C:plasma membrane"/>
    <property type="evidence" value="ECO:0007669"/>
    <property type="project" value="TreeGrafter"/>
</dbReference>
<evidence type="ECO:0000313" key="2">
    <source>
        <dbReference type="EMBL" id="SQC70669.1"/>
    </source>
</evidence>
<name>A0A2X3JC71_9LIST</name>
<sequence>MSLMTKFEHGMERFLVPVANKLNSQRHIAAIRDAFILVFPLIMAGSIIIYLTLPFYLQMDLLLKFYS</sequence>
<dbReference type="AlphaFoldDB" id="A0A2X3JC71"/>
<keyword evidence="1" id="KW-0812">Transmembrane</keyword>
<proteinExistence type="predicted"/>
<dbReference type="PANTHER" id="PTHR33989">
    <property type="match status" value="1"/>
</dbReference>
<keyword evidence="1" id="KW-0472">Membrane</keyword>
<dbReference type="InterPro" id="IPR051088">
    <property type="entry name" value="PTS_Sugar-EIIC/EIIB"/>
</dbReference>
<dbReference type="EMBL" id="UAWT01000028">
    <property type="protein sequence ID" value="SQC70669.1"/>
    <property type="molecule type" value="Genomic_DNA"/>
</dbReference>
<evidence type="ECO:0000313" key="3">
    <source>
        <dbReference type="Proteomes" id="UP000250257"/>
    </source>
</evidence>
<keyword evidence="1" id="KW-1133">Transmembrane helix</keyword>
<organism evidence="2 3">
    <name type="scientific">Listeria fleischmannii subsp. fleischmannii</name>
    <dbReference type="NCBI Taxonomy" id="1671902"/>
    <lineage>
        <taxon>Bacteria</taxon>
        <taxon>Bacillati</taxon>
        <taxon>Bacillota</taxon>
        <taxon>Bacilli</taxon>
        <taxon>Bacillales</taxon>
        <taxon>Listeriaceae</taxon>
        <taxon>Listeria</taxon>
    </lineage>
</organism>
<accession>A0A2X3JC71</accession>
<evidence type="ECO:0000256" key="1">
    <source>
        <dbReference type="SAM" id="Phobius"/>
    </source>
</evidence>